<proteinExistence type="predicted"/>
<feature type="domain" description="RING-type" evidence="5">
    <location>
        <begin position="12"/>
        <end position="52"/>
    </location>
</feature>
<keyword evidence="7" id="KW-1185">Reference proteome</keyword>
<dbReference type="AlphaFoldDB" id="A0A9P5NEY7"/>
<evidence type="ECO:0000313" key="7">
    <source>
        <dbReference type="Proteomes" id="UP000724874"/>
    </source>
</evidence>
<evidence type="ECO:0000256" key="1">
    <source>
        <dbReference type="ARBA" id="ARBA00022723"/>
    </source>
</evidence>
<evidence type="ECO:0000256" key="4">
    <source>
        <dbReference type="PROSITE-ProRule" id="PRU00175"/>
    </source>
</evidence>
<dbReference type="InterPro" id="IPR001841">
    <property type="entry name" value="Znf_RING"/>
</dbReference>
<accession>A0A9P5NEY7</accession>
<dbReference type="InterPro" id="IPR013083">
    <property type="entry name" value="Znf_RING/FYVE/PHD"/>
</dbReference>
<protein>
    <recommendedName>
        <fullName evidence="5">RING-type domain-containing protein</fullName>
    </recommendedName>
</protein>
<dbReference type="Pfam" id="PF14634">
    <property type="entry name" value="zf-RING_5"/>
    <property type="match status" value="1"/>
</dbReference>
<keyword evidence="3" id="KW-0862">Zinc</keyword>
<evidence type="ECO:0000313" key="6">
    <source>
        <dbReference type="EMBL" id="KAF8884416.1"/>
    </source>
</evidence>
<evidence type="ECO:0000256" key="3">
    <source>
        <dbReference type="ARBA" id="ARBA00022833"/>
    </source>
</evidence>
<comment type="caution">
    <text evidence="6">The sequence shown here is derived from an EMBL/GenBank/DDBJ whole genome shotgun (WGS) entry which is preliminary data.</text>
</comment>
<reference evidence="6" key="1">
    <citation type="submission" date="2020-11" db="EMBL/GenBank/DDBJ databases">
        <authorList>
            <consortium name="DOE Joint Genome Institute"/>
            <person name="Ahrendt S."/>
            <person name="Riley R."/>
            <person name="Andreopoulos W."/>
            <person name="LaButti K."/>
            <person name="Pangilinan J."/>
            <person name="Ruiz-duenas F.J."/>
            <person name="Barrasa J.M."/>
            <person name="Sanchez-Garcia M."/>
            <person name="Camarero S."/>
            <person name="Miyauchi S."/>
            <person name="Serrano A."/>
            <person name="Linde D."/>
            <person name="Babiker R."/>
            <person name="Drula E."/>
            <person name="Ayuso-Fernandez I."/>
            <person name="Pacheco R."/>
            <person name="Padilla G."/>
            <person name="Ferreira P."/>
            <person name="Barriuso J."/>
            <person name="Kellner H."/>
            <person name="Castanera R."/>
            <person name="Alfaro M."/>
            <person name="Ramirez L."/>
            <person name="Pisabarro A.G."/>
            <person name="Kuo A."/>
            <person name="Tritt A."/>
            <person name="Lipzen A."/>
            <person name="He G."/>
            <person name="Yan M."/>
            <person name="Ng V."/>
            <person name="Cullen D."/>
            <person name="Martin F."/>
            <person name="Rosso M.-N."/>
            <person name="Henrissat B."/>
            <person name="Hibbett D."/>
            <person name="Martinez A.T."/>
            <person name="Grigoriev I.V."/>
        </authorList>
    </citation>
    <scope>NUCLEOTIDE SEQUENCE</scope>
    <source>
        <strain evidence="6">AH 44721</strain>
    </source>
</reference>
<gene>
    <name evidence="6" type="ORF">CPB84DRAFT_157047</name>
</gene>
<dbReference type="Proteomes" id="UP000724874">
    <property type="component" value="Unassembled WGS sequence"/>
</dbReference>
<dbReference type="OrthoDB" id="6105938at2759"/>
<organism evidence="6 7">
    <name type="scientific">Gymnopilus junonius</name>
    <name type="common">Spectacular rustgill mushroom</name>
    <name type="synonym">Gymnopilus spectabilis subsp. junonius</name>
    <dbReference type="NCBI Taxonomy" id="109634"/>
    <lineage>
        <taxon>Eukaryota</taxon>
        <taxon>Fungi</taxon>
        <taxon>Dikarya</taxon>
        <taxon>Basidiomycota</taxon>
        <taxon>Agaricomycotina</taxon>
        <taxon>Agaricomycetes</taxon>
        <taxon>Agaricomycetidae</taxon>
        <taxon>Agaricales</taxon>
        <taxon>Agaricineae</taxon>
        <taxon>Hymenogastraceae</taxon>
        <taxon>Gymnopilus</taxon>
    </lineage>
</organism>
<dbReference type="PROSITE" id="PS00518">
    <property type="entry name" value="ZF_RING_1"/>
    <property type="match status" value="1"/>
</dbReference>
<evidence type="ECO:0000259" key="5">
    <source>
        <dbReference type="PROSITE" id="PS50089"/>
    </source>
</evidence>
<dbReference type="GO" id="GO:0008270">
    <property type="term" value="F:zinc ion binding"/>
    <property type="evidence" value="ECO:0007669"/>
    <property type="project" value="UniProtKB-KW"/>
</dbReference>
<name>A0A9P5NEY7_GYMJU</name>
<keyword evidence="1" id="KW-0479">Metal-binding</keyword>
<evidence type="ECO:0000256" key="2">
    <source>
        <dbReference type="ARBA" id="ARBA00022771"/>
    </source>
</evidence>
<dbReference type="InterPro" id="IPR017907">
    <property type="entry name" value="Znf_RING_CS"/>
</dbReference>
<dbReference type="EMBL" id="JADNYJ010000108">
    <property type="protein sequence ID" value="KAF8884416.1"/>
    <property type="molecule type" value="Genomic_DNA"/>
</dbReference>
<dbReference type="Gene3D" id="3.30.40.10">
    <property type="entry name" value="Zinc/RING finger domain, C3HC4 (zinc finger)"/>
    <property type="match status" value="1"/>
</dbReference>
<dbReference type="SUPFAM" id="SSF57850">
    <property type="entry name" value="RING/U-box"/>
    <property type="match status" value="1"/>
</dbReference>
<keyword evidence="2 4" id="KW-0863">Zinc-finger</keyword>
<dbReference type="PROSITE" id="PS50089">
    <property type="entry name" value="ZF_RING_2"/>
    <property type="match status" value="1"/>
</dbReference>
<sequence>MEESHLDAEALCQSCFEPFGQLEDLRAPFVIACGHVICLGCLNTDVFCCGICGAPFERQIYSRLLDLNDNPTKILFDSNQLAQQLQESIALVNDHTAISHIQHLYERARRFVDSQPRNRFKDLATSVCLLGCLLQSKETLKAHSRFSNNLTERIHILQSERQGLLARIDELDRQKCDHASIMLQLPNIMRRNPDVMHSSNSRSMKH</sequence>